<accession>A0A0E9VWJ8</accession>
<evidence type="ECO:0000313" key="1">
    <source>
        <dbReference type="EMBL" id="JAH82431.1"/>
    </source>
</evidence>
<name>A0A0E9VWJ8_ANGAN</name>
<sequence length="40" mass="4397">MTRVHTVFDLLFPLGDIGISPLPHSRLHFTLTSVLPLSAP</sequence>
<reference evidence="1" key="1">
    <citation type="submission" date="2014-11" db="EMBL/GenBank/DDBJ databases">
        <authorList>
            <person name="Amaro Gonzalez C."/>
        </authorList>
    </citation>
    <scope>NUCLEOTIDE SEQUENCE</scope>
</reference>
<organism evidence="1">
    <name type="scientific">Anguilla anguilla</name>
    <name type="common">European freshwater eel</name>
    <name type="synonym">Muraena anguilla</name>
    <dbReference type="NCBI Taxonomy" id="7936"/>
    <lineage>
        <taxon>Eukaryota</taxon>
        <taxon>Metazoa</taxon>
        <taxon>Chordata</taxon>
        <taxon>Craniata</taxon>
        <taxon>Vertebrata</taxon>
        <taxon>Euteleostomi</taxon>
        <taxon>Actinopterygii</taxon>
        <taxon>Neopterygii</taxon>
        <taxon>Teleostei</taxon>
        <taxon>Anguilliformes</taxon>
        <taxon>Anguillidae</taxon>
        <taxon>Anguilla</taxon>
    </lineage>
</organism>
<proteinExistence type="predicted"/>
<protein>
    <submittedName>
        <fullName evidence="1">Uncharacterized protein</fullName>
    </submittedName>
</protein>
<reference evidence="1" key="2">
    <citation type="journal article" date="2015" name="Fish Shellfish Immunol.">
        <title>Early steps in the European eel (Anguilla anguilla)-Vibrio vulnificus interaction in the gills: Role of the RtxA13 toxin.</title>
        <authorList>
            <person name="Callol A."/>
            <person name="Pajuelo D."/>
            <person name="Ebbesson L."/>
            <person name="Teles M."/>
            <person name="MacKenzie S."/>
            <person name="Amaro C."/>
        </authorList>
    </citation>
    <scope>NUCLEOTIDE SEQUENCE</scope>
</reference>
<dbReference type="AlphaFoldDB" id="A0A0E9VWJ8"/>
<dbReference type="EMBL" id="GBXM01026146">
    <property type="protein sequence ID" value="JAH82431.1"/>
    <property type="molecule type" value="Transcribed_RNA"/>
</dbReference>